<dbReference type="PANTHER" id="PTHR43811:SF19">
    <property type="entry name" value="39 KDA FK506-BINDING NUCLEAR PROTEIN"/>
    <property type="match status" value="1"/>
</dbReference>
<feature type="signal peptide" evidence="8">
    <location>
        <begin position="1"/>
        <end position="24"/>
    </location>
</feature>
<proteinExistence type="inferred from homology"/>
<dbReference type="EMBL" id="CP042829">
    <property type="protein sequence ID" value="QFG03361.1"/>
    <property type="molecule type" value="Genomic_DNA"/>
</dbReference>
<evidence type="ECO:0000313" key="11">
    <source>
        <dbReference type="Proteomes" id="UP000326331"/>
    </source>
</evidence>
<accession>A0ABX6C254</accession>
<evidence type="ECO:0000256" key="8">
    <source>
        <dbReference type="SAM" id="SignalP"/>
    </source>
</evidence>
<organism evidence="10 11">
    <name type="scientific">Tepidiforma bonchosmolovskayae</name>
    <dbReference type="NCBI Taxonomy" id="2601677"/>
    <lineage>
        <taxon>Bacteria</taxon>
        <taxon>Bacillati</taxon>
        <taxon>Chloroflexota</taxon>
        <taxon>Tepidiformia</taxon>
        <taxon>Tepidiformales</taxon>
        <taxon>Tepidiformaceae</taxon>
        <taxon>Tepidiforma</taxon>
    </lineage>
</organism>
<keyword evidence="11" id="KW-1185">Reference proteome</keyword>
<feature type="region of interest" description="Disordered" evidence="7">
    <location>
        <begin position="28"/>
        <end position="63"/>
    </location>
</feature>
<feature type="compositionally biased region" description="Low complexity" evidence="7">
    <location>
        <begin position="41"/>
        <end position="60"/>
    </location>
</feature>
<evidence type="ECO:0000256" key="5">
    <source>
        <dbReference type="PROSITE-ProRule" id="PRU00277"/>
    </source>
</evidence>
<dbReference type="InterPro" id="IPR001179">
    <property type="entry name" value="PPIase_FKBP_dom"/>
</dbReference>
<dbReference type="Proteomes" id="UP000326331">
    <property type="component" value="Chromosome"/>
</dbReference>
<evidence type="ECO:0000256" key="1">
    <source>
        <dbReference type="ARBA" id="ARBA00000971"/>
    </source>
</evidence>
<dbReference type="Gene3D" id="3.10.50.40">
    <property type="match status" value="1"/>
</dbReference>
<protein>
    <recommendedName>
        <fullName evidence="6">Peptidyl-prolyl cis-trans isomerase</fullName>
        <ecNumber evidence="6">5.2.1.8</ecNumber>
    </recommendedName>
</protein>
<feature type="domain" description="PPIase FKBP-type" evidence="9">
    <location>
        <begin position="89"/>
        <end position="176"/>
    </location>
</feature>
<dbReference type="PROSITE" id="PS50059">
    <property type="entry name" value="FKBP_PPIASE"/>
    <property type="match status" value="1"/>
</dbReference>
<dbReference type="Pfam" id="PF00254">
    <property type="entry name" value="FKBP_C"/>
    <property type="match status" value="1"/>
</dbReference>
<keyword evidence="4 5" id="KW-0413">Isomerase</keyword>
<evidence type="ECO:0000313" key="10">
    <source>
        <dbReference type="EMBL" id="QFG03361.1"/>
    </source>
</evidence>
<evidence type="ECO:0000256" key="3">
    <source>
        <dbReference type="ARBA" id="ARBA00023110"/>
    </source>
</evidence>
<feature type="chain" id="PRO_5047506164" description="Peptidyl-prolyl cis-trans isomerase" evidence="8">
    <location>
        <begin position="25"/>
        <end position="176"/>
    </location>
</feature>
<gene>
    <name evidence="10" type="ORF">Tbon_08635</name>
</gene>
<evidence type="ECO:0000256" key="2">
    <source>
        <dbReference type="ARBA" id="ARBA00006577"/>
    </source>
</evidence>
<dbReference type="EC" id="5.2.1.8" evidence="6"/>
<dbReference type="SUPFAM" id="SSF54534">
    <property type="entry name" value="FKBP-like"/>
    <property type="match status" value="1"/>
</dbReference>
<comment type="similarity">
    <text evidence="2 6">Belongs to the FKBP-type PPIase family.</text>
</comment>
<sequence length="176" mass="18171">MTRRLNPLLAAVAAAGLVAAGACGGDDGDATPAPSTPSPPATQATPARTATSAPTPAAGPITLENPTVTASGLRYQDLVVGDGPSPQPGQRVTVHYTGYFTDGRKFDSSRDRGQPFTFVLGVGQVIKGWDEGVASMKVGGKRLLYLPANLAYGSRGQGPIPPNTDLIFEVELLDIR</sequence>
<dbReference type="PROSITE" id="PS51257">
    <property type="entry name" value="PROKAR_LIPOPROTEIN"/>
    <property type="match status" value="1"/>
</dbReference>
<reference evidence="10 11" key="1">
    <citation type="submission" date="2019-10" db="EMBL/GenBank/DDBJ databases">
        <title>Thermopilla bonchosmolovskayae gen. nov., sp. nov., a moderately thermophilic Chloroflexi bacterium from a Chukotka hot spring (Arctic, Russia), representing a novel classis Thermopillaia, which include previously uncultivated lineage OLB14.</title>
        <authorList>
            <person name="Kochetkova T.V."/>
            <person name="Zayulina K.S."/>
            <person name="Zhigarkov V.S."/>
            <person name="Minaev N.V."/>
            <person name="Novikov A."/>
            <person name="Toshchakov S.V."/>
            <person name="Elcheninov A.G."/>
            <person name="Kublanov I.V."/>
        </authorList>
    </citation>
    <scope>NUCLEOTIDE SEQUENCE [LARGE SCALE GENOMIC DNA]</scope>
    <source>
        <strain evidence="10 11">3753O</strain>
    </source>
</reference>
<evidence type="ECO:0000256" key="4">
    <source>
        <dbReference type="ARBA" id="ARBA00023235"/>
    </source>
</evidence>
<keyword evidence="8" id="KW-0732">Signal</keyword>
<dbReference type="RefSeq" id="WP_158067324.1">
    <property type="nucleotide sequence ID" value="NZ_CP042829.1"/>
</dbReference>
<evidence type="ECO:0000256" key="7">
    <source>
        <dbReference type="SAM" id="MobiDB-lite"/>
    </source>
</evidence>
<comment type="catalytic activity">
    <reaction evidence="1 5 6">
        <text>[protein]-peptidylproline (omega=180) = [protein]-peptidylproline (omega=0)</text>
        <dbReference type="Rhea" id="RHEA:16237"/>
        <dbReference type="Rhea" id="RHEA-COMP:10747"/>
        <dbReference type="Rhea" id="RHEA-COMP:10748"/>
        <dbReference type="ChEBI" id="CHEBI:83833"/>
        <dbReference type="ChEBI" id="CHEBI:83834"/>
        <dbReference type="EC" id="5.2.1.8"/>
    </reaction>
</comment>
<keyword evidence="3 5" id="KW-0697">Rotamase</keyword>
<evidence type="ECO:0000256" key="6">
    <source>
        <dbReference type="RuleBase" id="RU003915"/>
    </source>
</evidence>
<dbReference type="PANTHER" id="PTHR43811">
    <property type="entry name" value="FKBP-TYPE PEPTIDYL-PROLYL CIS-TRANS ISOMERASE FKPA"/>
    <property type="match status" value="1"/>
</dbReference>
<dbReference type="GO" id="GO:0016853">
    <property type="term" value="F:isomerase activity"/>
    <property type="evidence" value="ECO:0007669"/>
    <property type="project" value="UniProtKB-KW"/>
</dbReference>
<evidence type="ECO:0000259" key="9">
    <source>
        <dbReference type="PROSITE" id="PS50059"/>
    </source>
</evidence>
<name>A0ABX6C254_9CHLR</name>
<dbReference type="InterPro" id="IPR046357">
    <property type="entry name" value="PPIase_dom_sf"/>
</dbReference>